<dbReference type="SUPFAM" id="SSF53850">
    <property type="entry name" value="Periplasmic binding protein-like II"/>
    <property type="match status" value="1"/>
</dbReference>
<organism evidence="4 5">
    <name type="scientific">Conchiformibius steedae DSM 2580</name>
    <dbReference type="NCBI Taxonomy" id="1121352"/>
    <lineage>
        <taxon>Bacteria</taxon>
        <taxon>Pseudomonadati</taxon>
        <taxon>Pseudomonadota</taxon>
        <taxon>Betaproteobacteria</taxon>
        <taxon>Neisseriales</taxon>
        <taxon>Neisseriaceae</taxon>
        <taxon>Conchiformibius</taxon>
    </lineage>
</organism>
<dbReference type="EMBL" id="CP097501">
    <property type="protein sequence ID" value="URD67478.1"/>
    <property type="molecule type" value="Genomic_DNA"/>
</dbReference>
<feature type="chain" id="PRO_5042092979" evidence="2">
    <location>
        <begin position="23"/>
        <end position="277"/>
    </location>
</feature>
<dbReference type="Proteomes" id="UP001056819">
    <property type="component" value="Chromosome"/>
</dbReference>
<keyword evidence="1 2" id="KW-0732">Signal</keyword>
<dbReference type="AlphaFoldDB" id="A0AAE9KZ54"/>
<feature type="domain" description="Solute-binding protein family 3/N-terminal" evidence="3">
    <location>
        <begin position="57"/>
        <end position="277"/>
    </location>
</feature>
<dbReference type="RefSeq" id="WP_084481832.1">
    <property type="nucleotide sequence ID" value="NZ_CP097501.1"/>
</dbReference>
<sequence length="277" mass="30572">MMMLKRIGAFLTVCLLLGACNDAPPEVASTASASASAARPDDEFAVERPPVNPKWPTYLVGTETTYAPFEFRDSQGNPVGFEIDLLYAIAQNQQFNITILPNKRKDAQHYLDTGRHHIWVSAFQIGVDIDADYTDSLMDFYRVVAVLEHSPLKTAADLKQKIISVNKNSSQETLNKAVTLTGAPDKVLHSETFVLAIHAVQGDKADGVLGDVNMLRAYDKDHAEVKFRYITINDPVGHIGFAVKKGNKELQRKLNQGLSAVKANGTYDALVKKWFGH</sequence>
<dbReference type="PANTHER" id="PTHR35936">
    <property type="entry name" value="MEMBRANE-BOUND LYTIC MUREIN TRANSGLYCOSYLASE F"/>
    <property type="match status" value="1"/>
</dbReference>
<protein>
    <submittedName>
        <fullName evidence="4">Transporter substrate-binding domain-containing protein</fullName>
    </submittedName>
</protein>
<dbReference type="SMART" id="SM00062">
    <property type="entry name" value="PBPb"/>
    <property type="match status" value="1"/>
</dbReference>
<accession>A0AAE9KZ54</accession>
<dbReference type="InterPro" id="IPR001638">
    <property type="entry name" value="Solute-binding_3/MltF_N"/>
</dbReference>
<evidence type="ECO:0000256" key="1">
    <source>
        <dbReference type="ARBA" id="ARBA00022729"/>
    </source>
</evidence>
<evidence type="ECO:0000313" key="4">
    <source>
        <dbReference type="EMBL" id="URD67478.1"/>
    </source>
</evidence>
<evidence type="ECO:0000259" key="3">
    <source>
        <dbReference type="SMART" id="SM00062"/>
    </source>
</evidence>
<proteinExistence type="predicted"/>
<dbReference type="Gene3D" id="3.40.190.10">
    <property type="entry name" value="Periplasmic binding protein-like II"/>
    <property type="match status" value="2"/>
</dbReference>
<dbReference type="PANTHER" id="PTHR35936:SF19">
    <property type="entry name" value="AMINO-ACID-BINDING PROTEIN YXEM-RELATED"/>
    <property type="match status" value="1"/>
</dbReference>
<feature type="signal peptide" evidence="2">
    <location>
        <begin position="1"/>
        <end position="22"/>
    </location>
</feature>
<evidence type="ECO:0000256" key="2">
    <source>
        <dbReference type="SAM" id="SignalP"/>
    </source>
</evidence>
<reference evidence="4" key="1">
    <citation type="submission" date="2022-05" db="EMBL/GenBank/DDBJ databases">
        <title>Alysiella filiformis genome sequencing.</title>
        <authorList>
            <person name="Viehboeck T."/>
        </authorList>
    </citation>
    <scope>NUCLEOTIDE SEQUENCE</scope>
    <source>
        <strain evidence="4">DSM 2580</strain>
    </source>
</reference>
<gene>
    <name evidence="4" type="ORF">LNQ82_09905</name>
</gene>
<dbReference type="Pfam" id="PF00497">
    <property type="entry name" value="SBP_bac_3"/>
    <property type="match status" value="1"/>
</dbReference>
<name>A0AAE9KZ54_9NEIS</name>
<dbReference type="PROSITE" id="PS51257">
    <property type="entry name" value="PROKAR_LIPOPROTEIN"/>
    <property type="match status" value="1"/>
</dbReference>
<evidence type="ECO:0000313" key="5">
    <source>
        <dbReference type="Proteomes" id="UP001056819"/>
    </source>
</evidence>